<keyword evidence="3 6" id="KW-0808">Transferase</keyword>
<dbReference type="GO" id="GO:0008757">
    <property type="term" value="F:S-adenosylmethionine-dependent methyltransferase activity"/>
    <property type="evidence" value="ECO:0007669"/>
    <property type="project" value="InterPro"/>
</dbReference>
<dbReference type="SUPFAM" id="SSF53335">
    <property type="entry name" value="S-adenosyl-L-methionine-dependent methyltransferases"/>
    <property type="match status" value="1"/>
</dbReference>
<dbReference type="Proteomes" id="UP000039865">
    <property type="component" value="Unassembled WGS sequence"/>
</dbReference>
<evidence type="ECO:0000256" key="1">
    <source>
        <dbReference type="ARBA" id="ARBA00008361"/>
    </source>
</evidence>
<dbReference type="InterPro" id="IPR051419">
    <property type="entry name" value="Lys/N-term_MeTrsfase_sf"/>
</dbReference>
<dbReference type="PANTHER" id="PTHR12176">
    <property type="entry name" value="SAM-DEPENDENT METHYLTRANSFERASE SUPERFAMILY PROTEIN"/>
    <property type="match status" value="1"/>
</dbReference>
<feature type="domain" description="Methyltransferase type 11" evidence="5">
    <location>
        <begin position="47"/>
        <end position="147"/>
    </location>
</feature>
<comment type="similarity">
    <text evidence="1">Belongs to the methyltransferase superfamily.</text>
</comment>
<evidence type="ECO:0000313" key="7">
    <source>
        <dbReference type="Proteomes" id="UP000039865"/>
    </source>
</evidence>
<dbReference type="InterPro" id="IPR029063">
    <property type="entry name" value="SAM-dependent_MTases_sf"/>
</dbReference>
<name>A0A078APA6_STYLE</name>
<keyword evidence="7" id="KW-1185">Reference proteome</keyword>
<evidence type="ECO:0000256" key="4">
    <source>
        <dbReference type="SAM" id="MobiDB-lite"/>
    </source>
</evidence>
<proteinExistence type="inferred from homology"/>
<dbReference type="Gene3D" id="3.40.50.150">
    <property type="entry name" value="Vaccinia Virus protein VP39"/>
    <property type="match status" value="1"/>
</dbReference>
<feature type="compositionally biased region" description="Basic residues" evidence="4">
    <location>
        <begin position="244"/>
        <end position="259"/>
    </location>
</feature>
<dbReference type="CDD" id="cd02440">
    <property type="entry name" value="AdoMet_MTases"/>
    <property type="match status" value="1"/>
</dbReference>
<dbReference type="EMBL" id="CCKQ01012162">
    <property type="protein sequence ID" value="CDW83771.1"/>
    <property type="molecule type" value="Genomic_DNA"/>
</dbReference>
<dbReference type="InterPro" id="IPR013216">
    <property type="entry name" value="Methyltransf_11"/>
</dbReference>
<keyword evidence="2 6" id="KW-0489">Methyltransferase</keyword>
<dbReference type="InParanoid" id="A0A078APA6"/>
<sequence length="259" mass="30196">MPNYGDPNYWDKRYEENEGAVFDWLEDYGSLKPLFKDILKPESKILVLGCGNAEFSEDLYDDGYHNIYNIDISSVVIKQMGERNKDRAEMKYEVMDVREITYPDGYFDIAIDKSTIDALLCGDNAYLNVAKMMKEVQRVLKNEGYYIAISYGKPESRAQHFERDHLSFAMKQFVLYPVDTQSEEQKEEKSHYIYLCKKQEDAEQRAIDNYEKVLQDIIRQQEEEAAAYDGKNSDEESDEDGSTRKRTARAVRGRRALSL</sequence>
<gene>
    <name evidence="6" type="primary">Contig8178.g8722</name>
    <name evidence="6" type="ORF">STYLEM_12821</name>
</gene>
<dbReference type="OrthoDB" id="411785at2759"/>
<feature type="region of interest" description="Disordered" evidence="4">
    <location>
        <begin position="224"/>
        <end position="259"/>
    </location>
</feature>
<accession>A0A078APA6</accession>
<dbReference type="OMA" id="GCNWKIV"/>
<dbReference type="GO" id="GO:0032259">
    <property type="term" value="P:methylation"/>
    <property type="evidence" value="ECO:0007669"/>
    <property type="project" value="UniProtKB-KW"/>
</dbReference>
<evidence type="ECO:0000256" key="3">
    <source>
        <dbReference type="ARBA" id="ARBA00022679"/>
    </source>
</evidence>
<dbReference type="FunFam" id="3.40.50.150:FF:000217">
    <property type="entry name" value="Methyltransferase protein 13"/>
    <property type="match status" value="1"/>
</dbReference>
<evidence type="ECO:0000256" key="2">
    <source>
        <dbReference type="ARBA" id="ARBA00022603"/>
    </source>
</evidence>
<dbReference type="PANTHER" id="PTHR12176:SF79">
    <property type="entry name" value="METHYLTRANSFERASE TYPE 11 DOMAIN-CONTAINING PROTEIN"/>
    <property type="match status" value="1"/>
</dbReference>
<reference evidence="6 7" key="1">
    <citation type="submission" date="2014-06" db="EMBL/GenBank/DDBJ databases">
        <authorList>
            <person name="Swart Estienne"/>
        </authorList>
    </citation>
    <scope>NUCLEOTIDE SEQUENCE [LARGE SCALE GENOMIC DNA]</scope>
    <source>
        <strain evidence="6 7">130c</strain>
    </source>
</reference>
<evidence type="ECO:0000259" key="5">
    <source>
        <dbReference type="Pfam" id="PF08241"/>
    </source>
</evidence>
<dbReference type="Pfam" id="PF08241">
    <property type="entry name" value="Methyltransf_11"/>
    <property type="match status" value="1"/>
</dbReference>
<evidence type="ECO:0000313" key="6">
    <source>
        <dbReference type="EMBL" id="CDW83771.1"/>
    </source>
</evidence>
<organism evidence="6 7">
    <name type="scientific">Stylonychia lemnae</name>
    <name type="common">Ciliate</name>
    <dbReference type="NCBI Taxonomy" id="5949"/>
    <lineage>
        <taxon>Eukaryota</taxon>
        <taxon>Sar</taxon>
        <taxon>Alveolata</taxon>
        <taxon>Ciliophora</taxon>
        <taxon>Intramacronucleata</taxon>
        <taxon>Spirotrichea</taxon>
        <taxon>Stichotrichia</taxon>
        <taxon>Sporadotrichida</taxon>
        <taxon>Oxytrichidae</taxon>
        <taxon>Stylonychinae</taxon>
        <taxon>Stylonychia</taxon>
    </lineage>
</organism>
<protein>
    <submittedName>
        <fullName evidence="6">Methyltransferase-like protein 13-like</fullName>
    </submittedName>
</protein>
<dbReference type="AlphaFoldDB" id="A0A078APA6"/>